<reference evidence="1" key="1">
    <citation type="submission" date="2018-02" db="EMBL/GenBank/DDBJ databases">
        <title>Rhizophora mucronata_Transcriptome.</title>
        <authorList>
            <person name="Meera S.P."/>
            <person name="Sreeshan A."/>
            <person name="Augustine A."/>
        </authorList>
    </citation>
    <scope>NUCLEOTIDE SEQUENCE</scope>
    <source>
        <tissue evidence="1">Leaf</tissue>
    </source>
</reference>
<dbReference type="EMBL" id="GGEC01007435">
    <property type="protein sequence ID" value="MBW87918.1"/>
    <property type="molecule type" value="Transcribed_RNA"/>
</dbReference>
<name>A0A2P2J378_RHIMU</name>
<proteinExistence type="predicted"/>
<organism evidence="1">
    <name type="scientific">Rhizophora mucronata</name>
    <name type="common">Asiatic mangrove</name>
    <dbReference type="NCBI Taxonomy" id="61149"/>
    <lineage>
        <taxon>Eukaryota</taxon>
        <taxon>Viridiplantae</taxon>
        <taxon>Streptophyta</taxon>
        <taxon>Embryophyta</taxon>
        <taxon>Tracheophyta</taxon>
        <taxon>Spermatophyta</taxon>
        <taxon>Magnoliopsida</taxon>
        <taxon>eudicotyledons</taxon>
        <taxon>Gunneridae</taxon>
        <taxon>Pentapetalae</taxon>
        <taxon>rosids</taxon>
        <taxon>fabids</taxon>
        <taxon>Malpighiales</taxon>
        <taxon>Rhizophoraceae</taxon>
        <taxon>Rhizophora</taxon>
    </lineage>
</organism>
<sequence length="42" mass="4820">MFCVKAYYPLTLFMPPRPIYSRKLMLPPPIPSPPTPTLLMCP</sequence>
<protein>
    <submittedName>
        <fullName evidence="1">Uncharacterized protein</fullName>
    </submittedName>
</protein>
<evidence type="ECO:0000313" key="1">
    <source>
        <dbReference type="EMBL" id="MBW87918.1"/>
    </source>
</evidence>
<accession>A0A2P2J378</accession>
<dbReference type="AlphaFoldDB" id="A0A2P2J378"/>